<evidence type="ECO:0000256" key="1">
    <source>
        <dbReference type="SAM" id="MobiDB-lite"/>
    </source>
</evidence>
<dbReference type="EMBL" id="KE161346">
    <property type="protein sequence ID" value="EPQ03339.1"/>
    <property type="molecule type" value="Genomic_DNA"/>
</dbReference>
<organism evidence="2 3">
    <name type="scientific">Myotis brandtii</name>
    <name type="common">Brandt's bat</name>
    <dbReference type="NCBI Taxonomy" id="109478"/>
    <lineage>
        <taxon>Eukaryota</taxon>
        <taxon>Metazoa</taxon>
        <taxon>Chordata</taxon>
        <taxon>Craniata</taxon>
        <taxon>Vertebrata</taxon>
        <taxon>Euteleostomi</taxon>
        <taxon>Mammalia</taxon>
        <taxon>Eutheria</taxon>
        <taxon>Laurasiatheria</taxon>
        <taxon>Chiroptera</taxon>
        <taxon>Yangochiroptera</taxon>
        <taxon>Vespertilionidae</taxon>
        <taxon>Myotis</taxon>
    </lineage>
</organism>
<keyword evidence="3" id="KW-1185">Reference proteome</keyword>
<name>S7MGA0_MYOBR</name>
<evidence type="ECO:0000313" key="2">
    <source>
        <dbReference type="EMBL" id="EPQ03339.1"/>
    </source>
</evidence>
<protein>
    <submittedName>
        <fullName evidence="2">Uncharacterized protein</fullName>
    </submittedName>
</protein>
<proteinExistence type="predicted"/>
<gene>
    <name evidence="2" type="ORF">D623_10008425</name>
</gene>
<dbReference type="AlphaFoldDB" id="S7MGA0"/>
<evidence type="ECO:0000313" key="3">
    <source>
        <dbReference type="Proteomes" id="UP000052978"/>
    </source>
</evidence>
<dbReference type="Proteomes" id="UP000052978">
    <property type="component" value="Unassembled WGS sequence"/>
</dbReference>
<reference evidence="2 3" key="1">
    <citation type="journal article" date="2013" name="Nat. Commun.">
        <title>Genome analysis reveals insights into physiology and longevity of the Brandt's bat Myotis brandtii.</title>
        <authorList>
            <person name="Seim I."/>
            <person name="Fang X."/>
            <person name="Xiong Z."/>
            <person name="Lobanov A.V."/>
            <person name="Huang Z."/>
            <person name="Ma S."/>
            <person name="Feng Y."/>
            <person name="Turanov A.A."/>
            <person name="Zhu Y."/>
            <person name="Lenz T.L."/>
            <person name="Gerashchenko M.V."/>
            <person name="Fan D."/>
            <person name="Hee Yim S."/>
            <person name="Yao X."/>
            <person name="Jordan D."/>
            <person name="Xiong Y."/>
            <person name="Ma Y."/>
            <person name="Lyapunov A.N."/>
            <person name="Chen G."/>
            <person name="Kulakova O.I."/>
            <person name="Sun Y."/>
            <person name="Lee S.G."/>
            <person name="Bronson R.T."/>
            <person name="Moskalev A.A."/>
            <person name="Sunyaev S.R."/>
            <person name="Zhang G."/>
            <person name="Krogh A."/>
            <person name="Wang J."/>
            <person name="Gladyshev V.N."/>
        </authorList>
    </citation>
    <scope>NUCLEOTIDE SEQUENCE [LARGE SCALE GENOMIC DNA]</scope>
</reference>
<accession>S7MGA0</accession>
<feature type="region of interest" description="Disordered" evidence="1">
    <location>
        <begin position="1"/>
        <end position="28"/>
    </location>
</feature>
<sequence>MQVSGSAEVREASSEMTRVPGKRGRAVSTQLLRAPHHITHVRVNVHIYQLEKTFLLIGY</sequence>